<dbReference type="RefSeq" id="WP_207678134.1">
    <property type="nucleotide sequence ID" value="NZ_CP061800.1"/>
</dbReference>
<keyword evidence="4" id="KW-1185">Reference proteome</keyword>
<dbReference type="AlphaFoldDB" id="A0A975BQ90"/>
<dbReference type="Proteomes" id="UP000663722">
    <property type="component" value="Chromosome"/>
</dbReference>
<dbReference type="InterPro" id="IPR001995">
    <property type="entry name" value="Peptidase_A2_cat"/>
</dbReference>
<dbReference type="Gene3D" id="2.40.70.10">
    <property type="entry name" value="Acid Proteases"/>
    <property type="match status" value="1"/>
</dbReference>
<dbReference type="KEGG" id="dmm:dnm_056260"/>
<evidence type="ECO:0000256" key="1">
    <source>
        <dbReference type="ARBA" id="ARBA00022801"/>
    </source>
</evidence>
<dbReference type="PROSITE" id="PS50175">
    <property type="entry name" value="ASP_PROT_RETROV"/>
    <property type="match status" value="1"/>
</dbReference>
<dbReference type="Pfam" id="PF13650">
    <property type="entry name" value="Asp_protease_2"/>
    <property type="match status" value="1"/>
</dbReference>
<dbReference type="GO" id="GO:0004190">
    <property type="term" value="F:aspartic-type endopeptidase activity"/>
    <property type="evidence" value="ECO:0007669"/>
    <property type="project" value="InterPro"/>
</dbReference>
<dbReference type="InterPro" id="IPR021109">
    <property type="entry name" value="Peptidase_aspartic_dom_sf"/>
</dbReference>
<sequence length="125" mass="13743">MNLIIQYNLPFISIQAGYRSLSIEISNILVDTGSATTILNADILSTIGVKPEADDTTAQIVGIGGEESVYNKVMEFIKVEDKVITDFKIDVGLLDYGFEINGILGMDFLMKASAIIDLHRKIILF</sequence>
<keyword evidence="3" id="KW-0645">Protease</keyword>
<dbReference type="GO" id="GO:0006508">
    <property type="term" value="P:proteolysis"/>
    <property type="evidence" value="ECO:0007669"/>
    <property type="project" value="UniProtKB-KW"/>
</dbReference>
<evidence type="ECO:0000259" key="2">
    <source>
        <dbReference type="PROSITE" id="PS50175"/>
    </source>
</evidence>
<feature type="domain" description="Peptidase A2" evidence="2">
    <location>
        <begin position="26"/>
        <end position="108"/>
    </location>
</feature>
<dbReference type="EMBL" id="CP061800">
    <property type="protein sequence ID" value="QTA89570.1"/>
    <property type="molecule type" value="Genomic_DNA"/>
</dbReference>
<evidence type="ECO:0000313" key="3">
    <source>
        <dbReference type="EMBL" id="QTA89570.1"/>
    </source>
</evidence>
<dbReference type="SUPFAM" id="SSF50630">
    <property type="entry name" value="Acid proteases"/>
    <property type="match status" value="1"/>
</dbReference>
<protein>
    <submittedName>
        <fullName evidence="3">Aspartyl protease domain-containing protein</fullName>
    </submittedName>
</protein>
<reference evidence="3" key="1">
    <citation type="journal article" date="2021" name="Microb. Physiol.">
        <title>Proteogenomic Insights into the Physiology of Marine, Sulfate-Reducing, Filamentous Desulfonema limicola and Desulfonema magnum.</title>
        <authorList>
            <person name="Schnaars V."/>
            <person name="Wohlbrand L."/>
            <person name="Scheve S."/>
            <person name="Hinrichs C."/>
            <person name="Reinhardt R."/>
            <person name="Rabus R."/>
        </authorList>
    </citation>
    <scope>NUCLEOTIDE SEQUENCE</scope>
    <source>
        <strain evidence="3">4be13</strain>
    </source>
</reference>
<evidence type="ECO:0000313" key="4">
    <source>
        <dbReference type="Proteomes" id="UP000663722"/>
    </source>
</evidence>
<proteinExistence type="predicted"/>
<keyword evidence="1" id="KW-0378">Hydrolase</keyword>
<accession>A0A975BQ90</accession>
<name>A0A975BQ90_9BACT</name>
<gene>
    <name evidence="3" type="ORF">dnm_056260</name>
</gene>
<organism evidence="3 4">
    <name type="scientific">Desulfonema magnum</name>
    <dbReference type="NCBI Taxonomy" id="45655"/>
    <lineage>
        <taxon>Bacteria</taxon>
        <taxon>Pseudomonadati</taxon>
        <taxon>Thermodesulfobacteriota</taxon>
        <taxon>Desulfobacteria</taxon>
        <taxon>Desulfobacterales</taxon>
        <taxon>Desulfococcaceae</taxon>
        <taxon>Desulfonema</taxon>
    </lineage>
</organism>